<organism evidence="2 3">
    <name type="scientific">Candidatus Ryanbacteria bacterium RIFCSPLOWO2_02_FULL_47_14</name>
    <dbReference type="NCBI Taxonomy" id="1802129"/>
    <lineage>
        <taxon>Bacteria</taxon>
        <taxon>Candidatus Ryaniibacteriota</taxon>
    </lineage>
</organism>
<protein>
    <recommendedName>
        <fullName evidence="1">Nudix hydrolase domain-containing protein</fullName>
    </recommendedName>
</protein>
<feature type="domain" description="Nudix hydrolase" evidence="1">
    <location>
        <begin position="29"/>
        <end position="147"/>
    </location>
</feature>
<evidence type="ECO:0000313" key="2">
    <source>
        <dbReference type="EMBL" id="OGZ55212.1"/>
    </source>
</evidence>
<dbReference type="InterPro" id="IPR000086">
    <property type="entry name" value="NUDIX_hydrolase_dom"/>
</dbReference>
<dbReference type="Proteomes" id="UP000177954">
    <property type="component" value="Unassembled WGS sequence"/>
</dbReference>
<dbReference type="AlphaFoldDB" id="A0A1G2GYE1"/>
<evidence type="ECO:0000259" key="1">
    <source>
        <dbReference type="Pfam" id="PF00293"/>
    </source>
</evidence>
<comment type="caution">
    <text evidence="2">The sequence shown here is derived from an EMBL/GenBank/DDBJ whole genome shotgun (WGS) entry which is preliminary data.</text>
</comment>
<name>A0A1G2GYE1_9BACT</name>
<dbReference type="Pfam" id="PF00293">
    <property type="entry name" value="NUDIX"/>
    <property type="match status" value="1"/>
</dbReference>
<evidence type="ECO:0000313" key="3">
    <source>
        <dbReference type="Proteomes" id="UP000177954"/>
    </source>
</evidence>
<gene>
    <name evidence="2" type="ORF">A3J04_04105</name>
</gene>
<accession>A0A1G2GYE1</accession>
<dbReference type="SUPFAM" id="SSF55811">
    <property type="entry name" value="Nudix"/>
    <property type="match status" value="1"/>
</dbReference>
<proteinExistence type="predicted"/>
<dbReference type="InterPro" id="IPR015797">
    <property type="entry name" value="NUDIX_hydrolase-like_dom_sf"/>
</dbReference>
<sequence>MHQKPWKLVAIGIPVRFNGLEIEIMTQLRLVRNQDYDPISDRTWEAIGETVKEGESVLDALIRGFREECGDEQFMPVDILGAPTDWSTGKGDHEHLYTPLCFLQNLAAPQPWAGPCHVVTVPHWWEPDYSKSDGEAGDHCWWSAEHLKHELDHRRETFHCFHYPAFWVLSDGILQKTFPFPFRA</sequence>
<reference evidence="2 3" key="1">
    <citation type="journal article" date="2016" name="Nat. Commun.">
        <title>Thousands of microbial genomes shed light on interconnected biogeochemical processes in an aquifer system.</title>
        <authorList>
            <person name="Anantharaman K."/>
            <person name="Brown C.T."/>
            <person name="Hug L.A."/>
            <person name="Sharon I."/>
            <person name="Castelle C.J."/>
            <person name="Probst A.J."/>
            <person name="Thomas B.C."/>
            <person name="Singh A."/>
            <person name="Wilkins M.J."/>
            <person name="Karaoz U."/>
            <person name="Brodie E.L."/>
            <person name="Williams K.H."/>
            <person name="Hubbard S.S."/>
            <person name="Banfield J.F."/>
        </authorList>
    </citation>
    <scope>NUCLEOTIDE SEQUENCE [LARGE SCALE GENOMIC DNA]</scope>
</reference>
<dbReference type="EMBL" id="MHNZ01000036">
    <property type="protein sequence ID" value="OGZ55212.1"/>
    <property type="molecule type" value="Genomic_DNA"/>
</dbReference>
<dbReference type="Gene3D" id="3.90.79.10">
    <property type="entry name" value="Nucleoside Triphosphate Pyrophosphohydrolase"/>
    <property type="match status" value="1"/>
</dbReference>